<organism evidence="2 3">
    <name type="scientific">Nocardioides anomalus</name>
    <dbReference type="NCBI Taxonomy" id="2712223"/>
    <lineage>
        <taxon>Bacteria</taxon>
        <taxon>Bacillati</taxon>
        <taxon>Actinomycetota</taxon>
        <taxon>Actinomycetes</taxon>
        <taxon>Propionibacteriales</taxon>
        <taxon>Nocardioidaceae</taxon>
        <taxon>Nocardioides</taxon>
    </lineage>
</organism>
<evidence type="ECO:0000313" key="2">
    <source>
        <dbReference type="EMBL" id="QIG45253.1"/>
    </source>
</evidence>
<reference evidence="2 3" key="1">
    <citation type="submission" date="2020-02" db="EMBL/GenBank/DDBJ databases">
        <title>Full genome sequence of Nocardioides sp. R-3366.</title>
        <authorList>
            <person name="Im W.-T."/>
        </authorList>
    </citation>
    <scope>NUCLEOTIDE SEQUENCE [LARGE SCALE GENOMIC DNA]</scope>
    <source>
        <strain evidence="2 3">R-3366</strain>
    </source>
</reference>
<dbReference type="EMBL" id="CP049257">
    <property type="protein sequence ID" value="QIG45253.1"/>
    <property type="molecule type" value="Genomic_DNA"/>
</dbReference>
<keyword evidence="1" id="KW-1133">Transmembrane helix</keyword>
<dbReference type="RefSeq" id="WP_165237630.1">
    <property type="nucleotide sequence ID" value="NZ_CP049257.1"/>
</dbReference>
<gene>
    <name evidence="2" type="ORF">G5V58_23065</name>
</gene>
<protein>
    <submittedName>
        <fullName evidence="2">Uncharacterized protein</fullName>
    </submittedName>
</protein>
<dbReference type="AlphaFoldDB" id="A0A6G6WJD7"/>
<sequence length="63" mass="6546">MSAGVYREPLVYAPVALLAATVTGGLVAVWVAFAAVFMGARLVVLTRRARGDAWLVTGVTPVS</sequence>
<evidence type="ECO:0000313" key="3">
    <source>
        <dbReference type="Proteomes" id="UP000502996"/>
    </source>
</evidence>
<feature type="transmembrane region" description="Helical" evidence="1">
    <location>
        <begin position="12"/>
        <end position="40"/>
    </location>
</feature>
<dbReference type="Proteomes" id="UP000502996">
    <property type="component" value="Chromosome"/>
</dbReference>
<evidence type="ECO:0000256" key="1">
    <source>
        <dbReference type="SAM" id="Phobius"/>
    </source>
</evidence>
<dbReference type="KEGG" id="nano:G5V58_23065"/>
<keyword evidence="3" id="KW-1185">Reference proteome</keyword>
<accession>A0A6G6WJD7</accession>
<proteinExistence type="predicted"/>
<keyword evidence="1" id="KW-0472">Membrane</keyword>
<keyword evidence="1" id="KW-0812">Transmembrane</keyword>
<name>A0A6G6WJD7_9ACTN</name>